<dbReference type="Gene3D" id="3.40.50.300">
    <property type="entry name" value="P-loop containing nucleotide triphosphate hydrolases"/>
    <property type="match status" value="1"/>
</dbReference>
<dbReference type="EMBL" id="QQNH01000034">
    <property type="protein sequence ID" value="RDE07803.1"/>
    <property type="molecule type" value="Genomic_DNA"/>
</dbReference>
<dbReference type="Proteomes" id="UP000253759">
    <property type="component" value="Unassembled WGS sequence"/>
</dbReference>
<accession>A0A369W097</accession>
<keyword evidence="1" id="KW-0812">Transmembrane</keyword>
<proteinExistence type="predicted"/>
<feature type="transmembrane region" description="Helical" evidence="1">
    <location>
        <begin position="16"/>
        <end position="37"/>
    </location>
</feature>
<dbReference type="InterPro" id="IPR027417">
    <property type="entry name" value="P-loop_NTPase"/>
</dbReference>
<organism evidence="3 4">
    <name type="scientific">Pelagibacterium lacus</name>
    <dbReference type="NCBI Taxonomy" id="2282655"/>
    <lineage>
        <taxon>Bacteria</taxon>
        <taxon>Pseudomonadati</taxon>
        <taxon>Pseudomonadota</taxon>
        <taxon>Alphaproteobacteria</taxon>
        <taxon>Hyphomicrobiales</taxon>
        <taxon>Devosiaceae</taxon>
        <taxon>Pelagibacterium</taxon>
    </lineage>
</organism>
<evidence type="ECO:0000313" key="4">
    <source>
        <dbReference type="Proteomes" id="UP000253759"/>
    </source>
</evidence>
<evidence type="ECO:0000313" key="3">
    <source>
        <dbReference type="EMBL" id="RDE07803.1"/>
    </source>
</evidence>
<dbReference type="RefSeq" id="WP_114646973.1">
    <property type="nucleotide sequence ID" value="NZ_QQNH01000034.1"/>
</dbReference>
<reference evidence="4" key="1">
    <citation type="submission" date="2018-07" db="EMBL/GenBank/DDBJ databases">
        <authorList>
            <person name="Liu B.-T."/>
            <person name="Du Z."/>
        </authorList>
    </citation>
    <scope>NUCLEOTIDE SEQUENCE [LARGE SCALE GENOMIC DNA]</scope>
    <source>
        <strain evidence="4">XYN52</strain>
    </source>
</reference>
<keyword evidence="1" id="KW-0472">Membrane</keyword>
<dbReference type="InterPro" id="IPR019476">
    <property type="entry name" value="T4SS_TraD_DNA-bd"/>
</dbReference>
<comment type="caution">
    <text evidence="3">The sequence shown here is derived from an EMBL/GenBank/DDBJ whole genome shotgun (WGS) entry which is preliminary data.</text>
</comment>
<feature type="transmembrane region" description="Helical" evidence="1">
    <location>
        <begin position="83"/>
        <end position="102"/>
    </location>
</feature>
<gene>
    <name evidence="3" type="ORF">DVH29_14840</name>
</gene>
<evidence type="ECO:0000256" key="1">
    <source>
        <dbReference type="SAM" id="Phobius"/>
    </source>
</evidence>
<dbReference type="OrthoDB" id="102453at2"/>
<protein>
    <recommendedName>
        <fullName evidence="2">Type IV secretion system coupling protein TraD DNA-binding domain-containing protein</fullName>
    </recommendedName>
</protein>
<keyword evidence="4" id="KW-1185">Reference proteome</keyword>
<dbReference type="Pfam" id="PF10412">
    <property type="entry name" value="TrwB_AAD_bind"/>
    <property type="match status" value="1"/>
</dbReference>
<name>A0A369W097_9HYPH</name>
<keyword evidence="1" id="KW-1133">Transmembrane helix</keyword>
<feature type="transmembrane region" description="Helical" evidence="1">
    <location>
        <begin position="49"/>
        <end position="71"/>
    </location>
</feature>
<sequence length="311" mass="33789">MKYHLESYEHISIWPAAWHALILALSTGAILVGLFICIPMSGWANDQPIMVTAPMILAAIHSFLSVDAPYATLDYDIVDQIDFRLMAIGVGMTLAAGFGYAVKHPTIYPSDRRVHYSGRMMFIGKAARTGAAGDILSKVRGKGPMPQLAPGVPWPRAWQVLNLLVTGAIGSGKTRILLGLLEGLIDQAKAKTKDFGLLVYDTTGEILEGLPVDDKEIAVISATRRSEYGWAMSRDIQTVSDCESVATQRARSIKDRGSGKKGRQHSTPVPWFCATPNTSIGPPPNFTTCCCAIRWCSSEHGKSATPRQRCS</sequence>
<feature type="domain" description="Type IV secretion system coupling protein TraD DNA-binding" evidence="2">
    <location>
        <begin position="150"/>
        <end position="248"/>
    </location>
</feature>
<dbReference type="AlphaFoldDB" id="A0A369W097"/>
<evidence type="ECO:0000259" key="2">
    <source>
        <dbReference type="Pfam" id="PF10412"/>
    </source>
</evidence>